<evidence type="ECO:0000313" key="2">
    <source>
        <dbReference type="EMBL" id="GAA2211396.1"/>
    </source>
</evidence>
<name>A0ABN3CQG2_9ACTN</name>
<accession>A0ABN3CQG2</accession>
<organism evidence="2 3">
    <name type="scientific">Nonomuraea monospora</name>
    <dbReference type="NCBI Taxonomy" id="568818"/>
    <lineage>
        <taxon>Bacteria</taxon>
        <taxon>Bacillati</taxon>
        <taxon>Actinomycetota</taxon>
        <taxon>Actinomycetes</taxon>
        <taxon>Streptosporangiales</taxon>
        <taxon>Streptosporangiaceae</taxon>
        <taxon>Nonomuraea</taxon>
    </lineage>
</organism>
<gene>
    <name evidence="2" type="ORF">GCM10009850_068550</name>
</gene>
<evidence type="ECO:0000259" key="1">
    <source>
        <dbReference type="SMART" id="SM00858"/>
    </source>
</evidence>
<dbReference type="InterPro" id="IPR013974">
    <property type="entry name" value="SAF"/>
</dbReference>
<dbReference type="EMBL" id="BAAAQX010000020">
    <property type="protein sequence ID" value="GAA2211396.1"/>
    <property type="molecule type" value="Genomic_DNA"/>
</dbReference>
<protein>
    <submittedName>
        <fullName evidence="2">SAF domain-containing protein</fullName>
    </submittedName>
</protein>
<dbReference type="Pfam" id="PF16976">
    <property type="entry name" value="RcpC"/>
    <property type="match status" value="1"/>
</dbReference>
<comment type="caution">
    <text evidence="2">The sequence shown here is derived from an EMBL/GenBank/DDBJ whole genome shotgun (WGS) entry which is preliminary data.</text>
</comment>
<feature type="domain" description="SAF" evidence="1">
    <location>
        <begin position="39"/>
        <end position="96"/>
    </location>
</feature>
<evidence type="ECO:0000313" key="3">
    <source>
        <dbReference type="Proteomes" id="UP001499843"/>
    </source>
</evidence>
<dbReference type="InterPro" id="IPR031571">
    <property type="entry name" value="RcpC_dom"/>
</dbReference>
<sequence length="198" mass="20392">MIQSWLSRHGRRRRLIAAALAAVSVIAAFIATRPADSAPTVLVAARDLSPGPLNPADFHPAALTPPPAGAVRTIPAGQTLATPMRRGEPLTDARLLAAYRLPPGLVATPVRIADAAAAALISPGSTITLLAAYDEATPARQLAQDITVLSIPRRPPASGHDRSDGTLIVLATTPTQAADLATAQAHARISLTIKPNSG</sequence>
<proteinExistence type="predicted"/>
<reference evidence="2 3" key="1">
    <citation type="journal article" date="2019" name="Int. J. Syst. Evol. Microbiol.">
        <title>The Global Catalogue of Microorganisms (GCM) 10K type strain sequencing project: providing services to taxonomists for standard genome sequencing and annotation.</title>
        <authorList>
            <consortium name="The Broad Institute Genomics Platform"/>
            <consortium name="The Broad Institute Genome Sequencing Center for Infectious Disease"/>
            <person name="Wu L."/>
            <person name="Ma J."/>
        </authorList>
    </citation>
    <scope>NUCLEOTIDE SEQUENCE [LARGE SCALE GENOMIC DNA]</scope>
    <source>
        <strain evidence="2 3">JCM 16114</strain>
    </source>
</reference>
<dbReference type="CDD" id="cd11614">
    <property type="entry name" value="SAF_CpaB_FlgA_like"/>
    <property type="match status" value="1"/>
</dbReference>
<keyword evidence="3" id="KW-1185">Reference proteome</keyword>
<dbReference type="RefSeq" id="WP_344483894.1">
    <property type="nucleotide sequence ID" value="NZ_BAAAQX010000020.1"/>
</dbReference>
<dbReference type="SMART" id="SM00858">
    <property type="entry name" value="SAF"/>
    <property type="match status" value="1"/>
</dbReference>
<dbReference type="Proteomes" id="UP001499843">
    <property type="component" value="Unassembled WGS sequence"/>
</dbReference>